<name>A0A221V147_9FLAO</name>
<dbReference type="STRING" id="616991.GCA_000733925_00669"/>
<evidence type="ECO:0000313" key="3">
    <source>
        <dbReference type="EMBL" id="ASO04157.1"/>
    </source>
</evidence>
<dbReference type="SUPFAM" id="SSF53098">
    <property type="entry name" value="Ribonuclease H-like"/>
    <property type="match status" value="1"/>
</dbReference>
<reference evidence="5 6" key="1">
    <citation type="submission" date="2017-07" db="EMBL/GenBank/DDBJ databases">
        <title>Genome Sequence of Arenibacter algicola Strain SMS7 Isolated from a culture of the Diatom Skeletonema marinoi.</title>
        <authorList>
            <person name="Topel M."/>
            <person name="Pinder M.I.M."/>
            <person name="Johansson O.N."/>
            <person name="Kourtchenko O."/>
            <person name="Godhe A."/>
            <person name="Clarke A.K."/>
        </authorList>
    </citation>
    <scope>NUCLEOTIDE SEQUENCE [LARGE SCALE GENOMIC DNA]</scope>
    <source>
        <strain evidence="5 6">SMS7</strain>
    </source>
</reference>
<proteinExistence type="inferred from homology"/>
<organism evidence="5 6">
    <name type="scientific">Arenibacter algicola</name>
    <dbReference type="NCBI Taxonomy" id="616991"/>
    <lineage>
        <taxon>Bacteria</taxon>
        <taxon>Pseudomonadati</taxon>
        <taxon>Bacteroidota</taxon>
        <taxon>Flavobacteriia</taxon>
        <taxon>Flavobacteriales</taxon>
        <taxon>Flavobacteriaceae</taxon>
        <taxon>Arenibacter</taxon>
    </lineage>
</organism>
<dbReference type="InterPro" id="IPR001584">
    <property type="entry name" value="Integrase_cat-core"/>
</dbReference>
<dbReference type="GO" id="GO:0015074">
    <property type="term" value="P:DNA integration"/>
    <property type="evidence" value="ECO:0007669"/>
    <property type="project" value="InterPro"/>
</dbReference>
<dbReference type="InterPro" id="IPR036397">
    <property type="entry name" value="RNaseH_sf"/>
</dbReference>
<dbReference type="Pfam" id="PF22483">
    <property type="entry name" value="Mu-transpos_C_2"/>
    <property type="match status" value="1"/>
</dbReference>
<evidence type="ECO:0000313" key="5">
    <source>
        <dbReference type="EMBL" id="ASO07108.1"/>
    </source>
</evidence>
<protein>
    <submittedName>
        <fullName evidence="5">Integrase core domain protein</fullName>
    </submittedName>
</protein>
<feature type="domain" description="Integrase catalytic" evidence="2">
    <location>
        <begin position="135"/>
        <end position="317"/>
    </location>
</feature>
<evidence type="ECO:0000256" key="1">
    <source>
        <dbReference type="ARBA" id="ARBA00009277"/>
    </source>
</evidence>
<dbReference type="PANTHER" id="PTHR35004">
    <property type="entry name" value="TRANSPOSASE RV3428C-RELATED"/>
    <property type="match status" value="1"/>
</dbReference>
<dbReference type="EMBL" id="CP022515">
    <property type="protein sequence ID" value="ASO05350.1"/>
    <property type="molecule type" value="Genomic_DNA"/>
</dbReference>
<evidence type="ECO:0000259" key="2">
    <source>
        <dbReference type="PROSITE" id="PS50994"/>
    </source>
</evidence>
<dbReference type="PANTHER" id="PTHR35004:SF8">
    <property type="entry name" value="TRANSPOSASE RV3428C-RELATED"/>
    <property type="match status" value="1"/>
</dbReference>
<dbReference type="KEGG" id="aalg:AREALGSMS7_00673"/>
<evidence type="ECO:0000313" key="6">
    <source>
        <dbReference type="Proteomes" id="UP000204551"/>
    </source>
</evidence>
<sequence>MANTLDPMDLKQIISLHLDGLSNRKISATLGIARNTVNGYMQAFKASDHTLKELLACDNAVLEALFTSHSTIDNRRFDQLTRYFERMNKARDHPGFTYLFHYQEYVQQVDDPYGYTQFMEHYHRKYAKLKGSMKLEHDPGHELFIDFAGKKLQIVDRSSGEIVDVEVFVAILPNSHYTYVEACRSQKREDLIKCCANALQFYGGVPKAIVSDNLKSAVKRASRYEADINRSFKDFAHHYNCVINPARGYSPQDKALCENAVNLAYQRIYYPLRNMTFFSLQDLNREIRRLLGSYNDLLFKRKQASRLELFQMVEREYLKPLPTSAYELKDYRRAKVQKMGYVYFSPDKSYYSVPYRYIGKETTIHYTASMVEVYFYHERIALHNRNPSKGSYNTNADHLSSTHRFYSDWSPEFFKKKAGIHGKHVLGCIEEILKTGDYPEIGYKRAMGVIQLHKAYGSKRLDDACKRALRADAATYGRIKNILKNNLDKSSLFYQDLEEDKPHIPEHGNLRGASAYK</sequence>
<gene>
    <name evidence="3" type="ORF">AREALGSMS7_00673</name>
    <name evidence="4" type="ORF">AREALGSMS7_01887</name>
    <name evidence="5" type="ORF">AREALGSMS7_03693</name>
</gene>
<accession>A0A221V147</accession>
<dbReference type="EMBL" id="CP022515">
    <property type="protein sequence ID" value="ASO04157.1"/>
    <property type="molecule type" value="Genomic_DNA"/>
</dbReference>
<dbReference type="Proteomes" id="UP000204551">
    <property type="component" value="Chromosome"/>
</dbReference>
<dbReference type="RefSeq" id="WP_157730649.1">
    <property type="nucleotide sequence ID" value="NZ_CP022515.1"/>
</dbReference>
<dbReference type="Gene3D" id="1.10.10.10">
    <property type="entry name" value="Winged helix-like DNA-binding domain superfamily/Winged helix DNA-binding domain"/>
    <property type="match status" value="1"/>
</dbReference>
<dbReference type="PROSITE" id="PS50994">
    <property type="entry name" value="INTEGRASE"/>
    <property type="match status" value="1"/>
</dbReference>
<dbReference type="InterPro" id="IPR036388">
    <property type="entry name" value="WH-like_DNA-bd_sf"/>
</dbReference>
<dbReference type="EMBL" id="CP022515">
    <property type="protein sequence ID" value="ASO07108.1"/>
    <property type="molecule type" value="Genomic_DNA"/>
</dbReference>
<dbReference type="AlphaFoldDB" id="A0A221V147"/>
<dbReference type="GO" id="GO:0003676">
    <property type="term" value="F:nucleic acid binding"/>
    <property type="evidence" value="ECO:0007669"/>
    <property type="project" value="InterPro"/>
</dbReference>
<evidence type="ECO:0000313" key="4">
    <source>
        <dbReference type="EMBL" id="ASO05350.1"/>
    </source>
</evidence>
<comment type="similarity">
    <text evidence="1">Belongs to the transposase IS21/IS408/IS1162 family.</text>
</comment>
<dbReference type="NCBIfam" id="NF033546">
    <property type="entry name" value="transpos_IS21"/>
    <property type="match status" value="1"/>
</dbReference>
<dbReference type="InterPro" id="IPR054353">
    <property type="entry name" value="IstA-like_C"/>
</dbReference>
<dbReference type="Gene3D" id="3.30.420.10">
    <property type="entry name" value="Ribonuclease H-like superfamily/Ribonuclease H"/>
    <property type="match status" value="1"/>
</dbReference>
<dbReference type="InterPro" id="IPR012337">
    <property type="entry name" value="RNaseH-like_sf"/>
</dbReference>
<dbReference type="KEGG" id="aalg:AREALGSMS7_03693"/>
<dbReference type="KEGG" id="aalg:AREALGSMS7_01887"/>